<evidence type="ECO:0000313" key="2">
    <source>
        <dbReference type="EMBL" id="TBO29219.1"/>
    </source>
</evidence>
<accession>A0A4Q9H3F2</accession>
<gene>
    <name evidence="2" type="ORF">EYS42_12460</name>
</gene>
<dbReference type="AlphaFoldDB" id="A0A4Q9H3F2"/>
<dbReference type="Gene3D" id="3.40.50.1240">
    <property type="entry name" value="Phosphoglycerate mutase-like"/>
    <property type="match status" value="1"/>
</dbReference>
<comment type="caution">
    <text evidence="2">The sequence shown here is derived from an EMBL/GenBank/DDBJ whole genome shotgun (WGS) entry which is preliminary data.</text>
</comment>
<dbReference type="Pfam" id="PF00300">
    <property type="entry name" value="His_Phos_1"/>
    <property type="match status" value="2"/>
</dbReference>
<dbReference type="InterPro" id="IPR051021">
    <property type="entry name" value="Mito_Ser/Thr_phosphatase"/>
</dbReference>
<dbReference type="SUPFAM" id="SSF53254">
    <property type="entry name" value="Phosphoglycerate mutase-like"/>
    <property type="match status" value="1"/>
</dbReference>
<proteinExistence type="predicted"/>
<dbReference type="Proteomes" id="UP000292120">
    <property type="component" value="Unassembled WGS sequence"/>
</dbReference>
<dbReference type="GO" id="GO:0016787">
    <property type="term" value="F:hydrolase activity"/>
    <property type="evidence" value="ECO:0007669"/>
    <property type="project" value="UniProtKB-KW"/>
</dbReference>
<dbReference type="InterPro" id="IPR029033">
    <property type="entry name" value="His_PPase_superfam"/>
</dbReference>
<keyword evidence="1" id="KW-0378">Hydrolase</keyword>
<dbReference type="CDD" id="cd07067">
    <property type="entry name" value="HP_PGM_like"/>
    <property type="match status" value="1"/>
</dbReference>
<dbReference type="InterPro" id="IPR013078">
    <property type="entry name" value="His_Pase_superF_clade-1"/>
</dbReference>
<protein>
    <submittedName>
        <fullName evidence="2">Histidine phosphatase family protein</fullName>
    </submittedName>
</protein>
<dbReference type="EMBL" id="SIXI01000005">
    <property type="protein sequence ID" value="TBO29219.1"/>
    <property type="molecule type" value="Genomic_DNA"/>
</dbReference>
<organism evidence="2 3">
    <name type="scientific">Aquabacterium lacunae</name>
    <dbReference type="NCBI Taxonomy" id="2528630"/>
    <lineage>
        <taxon>Bacteria</taxon>
        <taxon>Pseudomonadati</taxon>
        <taxon>Pseudomonadota</taxon>
        <taxon>Betaproteobacteria</taxon>
        <taxon>Burkholderiales</taxon>
        <taxon>Aquabacterium</taxon>
    </lineage>
</organism>
<dbReference type="PANTHER" id="PTHR20935">
    <property type="entry name" value="PHOSPHOGLYCERATE MUTASE-RELATED"/>
    <property type="match status" value="1"/>
</dbReference>
<dbReference type="RefSeq" id="WP_130968515.1">
    <property type="nucleotide sequence ID" value="NZ_SIXI01000005.1"/>
</dbReference>
<dbReference type="PANTHER" id="PTHR20935:SF0">
    <property type="entry name" value="SERINE_THREONINE-PROTEIN PHOSPHATASE PGAM5, MITOCHONDRIAL"/>
    <property type="match status" value="1"/>
</dbReference>
<keyword evidence="3" id="KW-1185">Reference proteome</keyword>
<reference evidence="2 3" key="1">
    <citation type="submission" date="2019-02" db="EMBL/GenBank/DDBJ databases">
        <title>Aquabacterium sp. strain KMB7.</title>
        <authorList>
            <person name="Chen W.-M."/>
        </authorList>
    </citation>
    <scope>NUCLEOTIDE SEQUENCE [LARGE SCALE GENOMIC DNA]</scope>
    <source>
        <strain evidence="2 3">KMB7</strain>
    </source>
</reference>
<sequence>MGAIYLLRHGQASFGSHNYDQLSPLGHEQGRVLGRALKARGVVPDRILCGTMQRHRETAVAALEAFEGLNVPIEEHAGVNEFDHENVIEVAEPRYVDKVAMMAEMAATGDPRRAFQTFFREAVARWVNGHHDGEYKEPWSVFKLRAVTALGDVVARTSPKGNTLVFTSGGTISVVCAHLLGLNDLQAFTINWTLANAGITKLLAGRDGLHLISVNEHAHLEGTPSPMLTYR</sequence>
<dbReference type="OrthoDB" id="280692at2"/>
<evidence type="ECO:0000256" key="1">
    <source>
        <dbReference type="ARBA" id="ARBA00022801"/>
    </source>
</evidence>
<dbReference type="SMART" id="SM00855">
    <property type="entry name" value="PGAM"/>
    <property type="match status" value="1"/>
</dbReference>
<name>A0A4Q9H3F2_9BURK</name>
<evidence type="ECO:0000313" key="3">
    <source>
        <dbReference type="Proteomes" id="UP000292120"/>
    </source>
</evidence>